<name>A0A8S4NYJ2_OWEFU</name>
<keyword evidence="3" id="KW-1185">Reference proteome</keyword>
<accession>A0A8S4NYJ2</accession>
<keyword evidence="1" id="KW-0812">Transmembrane</keyword>
<protein>
    <submittedName>
        <fullName evidence="2">Uncharacterized protein</fullName>
    </submittedName>
</protein>
<dbReference type="AlphaFoldDB" id="A0A8S4NYJ2"/>
<comment type="caution">
    <text evidence="2">The sequence shown here is derived from an EMBL/GenBank/DDBJ whole genome shotgun (WGS) entry which is preliminary data.</text>
</comment>
<evidence type="ECO:0000313" key="3">
    <source>
        <dbReference type="Proteomes" id="UP000749559"/>
    </source>
</evidence>
<organism evidence="2 3">
    <name type="scientific">Owenia fusiformis</name>
    <name type="common">Polychaete worm</name>
    <dbReference type="NCBI Taxonomy" id="6347"/>
    <lineage>
        <taxon>Eukaryota</taxon>
        <taxon>Metazoa</taxon>
        <taxon>Spiralia</taxon>
        <taxon>Lophotrochozoa</taxon>
        <taxon>Annelida</taxon>
        <taxon>Polychaeta</taxon>
        <taxon>Sedentaria</taxon>
        <taxon>Canalipalpata</taxon>
        <taxon>Sabellida</taxon>
        <taxon>Oweniida</taxon>
        <taxon>Oweniidae</taxon>
        <taxon>Owenia</taxon>
    </lineage>
</organism>
<keyword evidence="1" id="KW-0472">Membrane</keyword>
<proteinExistence type="predicted"/>
<keyword evidence="1" id="KW-1133">Transmembrane helix</keyword>
<dbReference type="EMBL" id="CAIIXF020000006">
    <property type="protein sequence ID" value="CAH1785780.1"/>
    <property type="molecule type" value="Genomic_DNA"/>
</dbReference>
<reference evidence="2" key="1">
    <citation type="submission" date="2022-03" db="EMBL/GenBank/DDBJ databases">
        <authorList>
            <person name="Martin C."/>
        </authorList>
    </citation>
    <scope>NUCLEOTIDE SEQUENCE</scope>
</reference>
<dbReference type="Proteomes" id="UP000749559">
    <property type="component" value="Unassembled WGS sequence"/>
</dbReference>
<evidence type="ECO:0000313" key="2">
    <source>
        <dbReference type="EMBL" id="CAH1785780.1"/>
    </source>
</evidence>
<evidence type="ECO:0000256" key="1">
    <source>
        <dbReference type="SAM" id="Phobius"/>
    </source>
</evidence>
<sequence length="391" mass="44360">MSVHYNTKEPKNGFRKCRMSAEHNGTARLINIESDTKYYAQIIGFPNGGFTWRVTKSNTKRLSDRTHYEFQSEELCKKRCEDEQPSNEGKTCKSIQWKIGHCHTVYSDYGPISNSKWDWNFSEIQVLTTEPSVTDVDYVTIPTTATTLATTAISTTTTKYTNYAELTTTKDLLTTKYTRTTPEPIKIPDPTTTTTRDLMPTQEQMTTSDLEITQEPTINQEQVTTLEHTSLKPTSTQGPTTTTEPTVIQDPTTTPEAMIIRDSATTPDKMTFSESLTKSSDATITSKLMNTEQVTILKQKHLEPIKETYVAILYLRKNKRNDDEEDARPYKPIKKTEFQPEETEYAWIIAIPPFAIIALFLAAIIISDFGKILNDTEKGYRNVKSTVTLHA</sequence>
<feature type="transmembrane region" description="Helical" evidence="1">
    <location>
        <begin position="345"/>
        <end position="366"/>
    </location>
</feature>
<gene>
    <name evidence="2" type="ORF">OFUS_LOCUS11793</name>
</gene>